<dbReference type="Pfam" id="PF00535">
    <property type="entry name" value="Glycos_transf_2"/>
    <property type="match status" value="1"/>
</dbReference>
<dbReference type="GO" id="GO:0016758">
    <property type="term" value="F:hexosyltransferase activity"/>
    <property type="evidence" value="ECO:0007669"/>
    <property type="project" value="UniProtKB-ARBA"/>
</dbReference>
<dbReference type="STRING" id="545694.TREPR_0203"/>
<keyword evidence="2" id="KW-0808">Transferase</keyword>
<dbReference type="SUPFAM" id="SSF53448">
    <property type="entry name" value="Nucleotide-diphospho-sugar transferases"/>
    <property type="match status" value="1"/>
</dbReference>
<dbReference type="eggNOG" id="COG1216">
    <property type="taxonomic scope" value="Bacteria"/>
</dbReference>
<dbReference type="OrthoDB" id="305760at2"/>
<name>F5YMC2_TREPZ</name>
<dbReference type="Proteomes" id="UP000009223">
    <property type="component" value="Chromosome"/>
</dbReference>
<keyword evidence="3" id="KW-1185">Reference proteome</keyword>
<dbReference type="Gene3D" id="3.90.550.10">
    <property type="entry name" value="Spore Coat Polysaccharide Biosynthesis Protein SpsA, Chain A"/>
    <property type="match status" value="1"/>
</dbReference>
<reference evidence="2 3" key="2">
    <citation type="journal article" date="2011" name="ISME J.">
        <title>RNA-seq reveals cooperative metabolic interactions between two termite-gut spirochete species in co-culture.</title>
        <authorList>
            <person name="Rosenthal A.Z."/>
            <person name="Matson E.G."/>
            <person name="Eldar A."/>
            <person name="Leadbetter J.R."/>
        </authorList>
    </citation>
    <scope>NUCLEOTIDE SEQUENCE [LARGE SCALE GENOMIC DNA]</scope>
    <source>
        <strain evidence="3">ATCC BAA-887 / DSM 12427 / ZAS-2</strain>
    </source>
</reference>
<dbReference type="PANTHER" id="PTHR22916">
    <property type="entry name" value="GLYCOSYLTRANSFERASE"/>
    <property type="match status" value="1"/>
</dbReference>
<dbReference type="EMBL" id="CP001843">
    <property type="protein sequence ID" value="AEF86656.1"/>
    <property type="molecule type" value="Genomic_DNA"/>
</dbReference>
<proteinExistence type="predicted"/>
<dbReference type="InterPro" id="IPR001173">
    <property type="entry name" value="Glyco_trans_2-like"/>
</dbReference>
<evidence type="ECO:0000313" key="3">
    <source>
        <dbReference type="Proteomes" id="UP000009223"/>
    </source>
</evidence>
<dbReference type="InterPro" id="IPR029044">
    <property type="entry name" value="Nucleotide-diphossugar_trans"/>
</dbReference>
<protein>
    <submittedName>
        <fullName evidence="2">Glycosyltransferase, family 2</fullName>
    </submittedName>
</protein>
<gene>
    <name evidence="2" type="ordered locus">TREPR_0203</name>
</gene>
<accession>F5YMC2</accession>
<dbReference type="RefSeq" id="WP_015706275.1">
    <property type="nucleotide sequence ID" value="NC_015578.1"/>
</dbReference>
<reference evidence="3" key="1">
    <citation type="submission" date="2009-12" db="EMBL/GenBank/DDBJ databases">
        <title>Complete sequence of Treponema primitia strain ZAS-2.</title>
        <authorList>
            <person name="Tetu S.G."/>
            <person name="Matson E."/>
            <person name="Ren Q."/>
            <person name="Seshadri R."/>
            <person name="Elbourne L."/>
            <person name="Hassan K.A."/>
            <person name="Durkin A."/>
            <person name="Radune D."/>
            <person name="Mohamoud Y."/>
            <person name="Shay R."/>
            <person name="Jin S."/>
            <person name="Zhang X."/>
            <person name="Lucey K."/>
            <person name="Ballor N.R."/>
            <person name="Ottesen E."/>
            <person name="Rosenthal R."/>
            <person name="Allen A."/>
            <person name="Leadbetter J.R."/>
            <person name="Paulsen I.T."/>
        </authorList>
    </citation>
    <scope>NUCLEOTIDE SEQUENCE [LARGE SCALE GENOMIC DNA]</scope>
    <source>
        <strain evidence="3">ATCC BAA-887 / DSM 12427 / ZAS-2</strain>
    </source>
</reference>
<dbReference type="AlphaFoldDB" id="F5YMC2"/>
<evidence type="ECO:0000259" key="1">
    <source>
        <dbReference type="Pfam" id="PF00535"/>
    </source>
</evidence>
<dbReference type="PANTHER" id="PTHR22916:SF3">
    <property type="entry name" value="UDP-GLCNAC:BETAGAL BETA-1,3-N-ACETYLGLUCOSAMINYLTRANSFERASE-LIKE PROTEIN 1"/>
    <property type="match status" value="1"/>
</dbReference>
<dbReference type="HOGENOM" id="CLU_025996_0_4_12"/>
<feature type="domain" description="Glycosyltransferase 2-like" evidence="1">
    <location>
        <begin position="5"/>
        <end position="125"/>
    </location>
</feature>
<dbReference type="KEGG" id="tpi:TREPR_0203"/>
<organism evidence="2 3">
    <name type="scientific">Treponema primitia (strain ATCC BAA-887 / DSM 12427 / ZAS-2)</name>
    <dbReference type="NCBI Taxonomy" id="545694"/>
    <lineage>
        <taxon>Bacteria</taxon>
        <taxon>Pseudomonadati</taxon>
        <taxon>Spirochaetota</taxon>
        <taxon>Spirochaetia</taxon>
        <taxon>Spirochaetales</taxon>
        <taxon>Treponemataceae</taxon>
        <taxon>Treponema</taxon>
    </lineage>
</organism>
<sequence length="337" mass="39531">MPLVSVIMPVYNAEIFVRETIDSILNQTFHDFEFIIIDDASSDSSPDIIKSYNDPRIRFYKNEKNIGYVANLNRMIDLAQGKFIARQDNDDISHPDRLKKQVAFLQKYENVGVCGSYVQLIGTKKGLFKRPIRDKDIRARLLFFCPMVHPSVMMRASLFKQGIKYDEELSPAEDYNLWFEISKMTKIANIPRVLLYYRLHDNSVSNLKQDIQTNISDAIRHKIIEYSLSIRLTEEEKRVHDLVVRPHTISYNDLILLQEWLMHLQALSIKSNYYNTKAVKNAIFEAWSGVCRNNSIINPFQMLCFYYNSTFFNMHKIFIIQSLKTTIKILFKMVKNI</sequence>
<evidence type="ECO:0000313" key="2">
    <source>
        <dbReference type="EMBL" id="AEF86656.1"/>
    </source>
</evidence>